<dbReference type="PROSITE" id="PS00136">
    <property type="entry name" value="SUBTILASE_ASP"/>
    <property type="match status" value="1"/>
</dbReference>
<dbReference type="SUPFAM" id="SSF52743">
    <property type="entry name" value="Subtilisin-like"/>
    <property type="match status" value="1"/>
</dbReference>
<dbReference type="EMBL" id="MDKC01000023">
    <property type="protein sequence ID" value="ODG91568.1"/>
    <property type="molecule type" value="Genomic_DNA"/>
</dbReference>
<comment type="similarity">
    <text evidence="3 9">Belongs to the peptidase S8 family.</text>
</comment>
<evidence type="ECO:0000256" key="6">
    <source>
        <dbReference type="ARBA" id="ARBA00022801"/>
    </source>
</evidence>
<feature type="active site" description="Charge relay system" evidence="9">
    <location>
        <position position="63"/>
    </location>
</feature>
<protein>
    <recommendedName>
        <fullName evidence="10">Peptidase S8/S53 domain-containing protein</fullName>
    </recommendedName>
</protein>
<dbReference type="InterPro" id="IPR015500">
    <property type="entry name" value="Peptidase_S8_subtilisin-rel"/>
</dbReference>
<evidence type="ECO:0000256" key="1">
    <source>
        <dbReference type="ARBA" id="ARBA00001913"/>
    </source>
</evidence>
<evidence type="ECO:0000313" key="11">
    <source>
        <dbReference type="EMBL" id="ODG91568.1"/>
    </source>
</evidence>
<evidence type="ECO:0000313" key="12">
    <source>
        <dbReference type="Proteomes" id="UP000094580"/>
    </source>
</evidence>
<evidence type="ECO:0000256" key="7">
    <source>
        <dbReference type="ARBA" id="ARBA00022825"/>
    </source>
</evidence>
<feature type="active site" description="Charge relay system" evidence="9">
    <location>
        <position position="94"/>
    </location>
</feature>
<comment type="caution">
    <text evidence="11">The sequence shown here is derived from an EMBL/GenBank/DDBJ whole genome shotgun (WGS) entry which is preliminary data.</text>
</comment>
<sequence>MGSIVFIGIILYISKNIVFYRQYQDDLSITNEELKNKQVTPWGVRLIGQTSKNEKVIKVAILDSGVDKEHPDLKGKIIKEFNATNLPNTDKLGHGTAIAGILTANDNDIGIVGVRKNIEIYSAKVMRDNGKIYKQDFIKGFEWAILNDVDIINISLGFSKEFPELKELVKRSIERGIILVAASGNNYGKNASYPAKYKEVISVGMINQRLKPLKQSVIGKIDFVAPGENILSTNNQKLYSYYTGASFSTAFITGVVAEYLSYENFTKNNVRQMKIYNCLKINSKVISGSKKIVGNGIPIIN</sequence>
<dbReference type="PANTHER" id="PTHR43806">
    <property type="entry name" value="PEPTIDASE S8"/>
    <property type="match status" value="1"/>
</dbReference>
<dbReference type="InterPro" id="IPR050131">
    <property type="entry name" value="Peptidase_S8_subtilisin-like"/>
</dbReference>
<dbReference type="InterPro" id="IPR036852">
    <property type="entry name" value="Peptidase_S8/S53_dom_sf"/>
</dbReference>
<keyword evidence="12" id="KW-1185">Reference proteome</keyword>
<evidence type="ECO:0000259" key="10">
    <source>
        <dbReference type="Pfam" id="PF00082"/>
    </source>
</evidence>
<evidence type="ECO:0000256" key="2">
    <source>
        <dbReference type="ARBA" id="ARBA00004613"/>
    </source>
</evidence>
<name>A0ABX2ZPB1_9BACI</name>
<keyword evidence="5 9" id="KW-0645">Protease</keyword>
<evidence type="ECO:0000256" key="4">
    <source>
        <dbReference type="ARBA" id="ARBA00022525"/>
    </source>
</evidence>
<evidence type="ECO:0000256" key="8">
    <source>
        <dbReference type="ARBA" id="ARBA00022837"/>
    </source>
</evidence>
<dbReference type="InterPro" id="IPR022398">
    <property type="entry name" value="Peptidase_S8_His-AS"/>
</dbReference>
<evidence type="ECO:0000256" key="5">
    <source>
        <dbReference type="ARBA" id="ARBA00022670"/>
    </source>
</evidence>
<dbReference type="Gene3D" id="3.40.50.200">
    <property type="entry name" value="Peptidase S8/S53 domain"/>
    <property type="match status" value="1"/>
</dbReference>
<dbReference type="Pfam" id="PF00082">
    <property type="entry name" value="Peptidase_S8"/>
    <property type="match status" value="1"/>
</dbReference>
<evidence type="ECO:0000256" key="3">
    <source>
        <dbReference type="ARBA" id="ARBA00011073"/>
    </source>
</evidence>
<feature type="active site" description="Charge relay system" evidence="9">
    <location>
        <position position="246"/>
    </location>
</feature>
<dbReference type="Proteomes" id="UP000094580">
    <property type="component" value="Unassembled WGS sequence"/>
</dbReference>
<comment type="subcellular location">
    <subcellularLocation>
        <location evidence="2">Secreted</location>
    </subcellularLocation>
</comment>
<organism evidence="11 12">
    <name type="scientific">Gottfriedia luciferensis</name>
    <dbReference type="NCBI Taxonomy" id="178774"/>
    <lineage>
        <taxon>Bacteria</taxon>
        <taxon>Bacillati</taxon>
        <taxon>Bacillota</taxon>
        <taxon>Bacilli</taxon>
        <taxon>Bacillales</taxon>
        <taxon>Bacillaceae</taxon>
        <taxon>Gottfriedia</taxon>
    </lineage>
</organism>
<accession>A0ABX2ZPB1</accession>
<reference evidence="11 12" key="1">
    <citation type="submission" date="2016-07" db="EMBL/GenBank/DDBJ databases">
        <authorList>
            <person name="Townsley L."/>
            <person name="Shank E.A."/>
        </authorList>
    </citation>
    <scope>NUCLEOTIDE SEQUENCE [LARGE SCALE GENOMIC DNA]</scope>
    <source>
        <strain evidence="11 12">CH01</strain>
    </source>
</reference>
<dbReference type="PROSITE" id="PS00137">
    <property type="entry name" value="SUBTILASE_HIS"/>
    <property type="match status" value="1"/>
</dbReference>
<dbReference type="InterPro" id="IPR023827">
    <property type="entry name" value="Peptidase_S8_Asp-AS"/>
</dbReference>
<dbReference type="InterPro" id="IPR000209">
    <property type="entry name" value="Peptidase_S8/S53_dom"/>
</dbReference>
<dbReference type="PRINTS" id="PR00723">
    <property type="entry name" value="SUBTILISIN"/>
</dbReference>
<dbReference type="PROSITE" id="PS51892">
    <property type="entry name" value="SUBTILASE"/>
    <property type="match status" value="1"/>
</dbReference>
<keyword evidence="6 9" id="KW-0378">Hydrolase</keyword>
<keyword evidence="4" id="KW-0964">Secreted</keyword>
<dbReference type="PANTHER" id="PTHR43806:SF11">
    <property type="entry name" value="CEREVISIN-RELATED"/>
    <property type="match status" value="1"/>
</dbReference>
<comment type="cofactor">
    <cofactor evidence="1">
        <name>Ca(2+)</name>
        <dbReference type="ChEBI" id="CHEBI:29108"/>
    </cofactor>
</comment>
<feature type="domain" description="Peptidase S8/S53" evidence="10">
    <location>
        <begin position="56"/>
        <end position="278"/>
    </location>
</feature>
<keyword evidence="7 9" id="KW-0720">Serine protease</keyword>
<keyword evidence="8" id="KW-0106">Calcium</keyword>
<proteinExistence type="inferred from homology"/>
<evidence type="ECO:0000256" key="9">
    <source>
        <dbReference type="PROSITE-ProRule" id="PRU01240"/>
    </source>
</evidence>
<gene>
    <name evidence="11" type="ORF">BED47_07530</name>
</gene>